<evidence type="ECO:0000313" key="3">
    <source>
        <dbReference type="Proteomes" id="UP000095413"/>
    </source>
</evidence>
<dbReference type="OrthoDB" id="307317at2"/>
<dbReference type="PANTHER" id="PTHR40078">
    <property type="entry name" value="INTEGRAL MEMBRANE PROTEIN-RELATED"/>
    <property type="match status" value="1"/>
</dbReference>
<evidence type="ECO:0000313" key="2">
    <source>
        <dbReference type="EMBL" id="CUP82520.1"/>
    </source>
</evidence>
<feature type="transmembrane region" description="Helical" evidence="1">
    <location>
        <begin position="12"/>
        <end position="35"/>
    </location>
</feature>
<protein>
    <recommendedName>
        <fullName evidence="4">YitT family protein</fullName>
    </recommendedName>
</protein>
<feature type="transmembrane region" description="Helical" evidence="1">
    <location>
        <begin position="79"/>
        <end position="100"/>
    </location>
</feature>
<evidence type="ECO:0008006" key="4">
    <source>
        <dbReference type="Google" id="ProtNLM"/>
    </source>
</evidence>
<reference evidence="2 3" key="1">
    <citation type="submission" date="2015-09" db="EMBL/GenBank/DDBJ databases">
        <authorList>
            <consortium name="Pathogen Informatics"/>
        </authorList>
    </citation>
    <scope>NUCLEOTIDE SEQUENCE [LARGE SCALE GENOMIC DNA]</scope>
    <source>
        <strain evidence="2 3">2789STDY5834921</strain>
    </source>
</reference>
<dbReference type="PANTHER" id="PTHR40078:SF1">
    <property type="entry name" value="INTEGRAL MEMBRANE PROTEIN"/>
    <property type="match status" value="1"/>
</dbReference>
<accession>A0A174RHT2</accession>
<sequence>MNTKKIHLAGEAALIIVLLINSLGVDLMSKSGFGISTISSVPLVFNIAFPVLSFGTWNYIFQTLLVITLMILKRSFCTGYLFSFVVGIGFGKMIDIHNLWIQHLPDTQSLNVLYFFTGFLLMCFGICLANNCMLPIIPTDIFPRDLSEILRKHYKVIKTTFDLSCLTTTVILSFTILHRFYGIGIGTVFCAFLTGRTVSVIQKFIGKHVEFYRATGRKTIAVRRSKLRHA</sequence>
<name>A0A174RHT2_9FIRM</name>
<gene>
    <name evidence="2" type="ORF">ERS852533_02688</name>
</gene>
<keyword evidence="1" id="KW-0472">Membrane</keyword>
<dbReference type="Proteomes" id="UP000095413">
    <property type="component" value="Unassembled WGS sequence"/>
</dbReference>
<feature type="transmembrane region" description="Helical" evidence="1">
    <location>
        <begin position="112"/>
        <end position="136"/>
    </location>
</feature>
<feature type="transmembrane region" description="Helical" evidence="1">
    <location>
        <begin position="47"/>
        <end position="72"/>
    </location>
</feature>
<keyword evidence="1" id="KW-1133">Transmembrane helix</keyword>
<organism evidence="2 3">
    <name type="scientific">Blautia obeum</name>
    <dbReference type="NCBI Taxonomy" id="40520"/>
    <lineage>
        <taxon>Bacteria</taxon>
        <taxon>Bacillati</taxon>
        <taxon>Bacillota</taxon>
        <taxon>Clostridia</taxon>
        <taxon>Lachnospirales</taxon>
        <taxon>Lachnospiraceae</taxon>
        <taxon>Blautia</taxon>
    </lineage>
</organism>
<dbReference type="EMBL" id="CZBA01000017">
    <property type="protein sequence ID" value="CUP82520.1"/>
    <property type="molecule type" value="Genomic_DNA"/>
</dbReference>
<evidence type="ECO:0000256" key="1">
    <source>
        <dbReference type="SAM" id="Phobius"/>
    </source>
</evidence>
<dbReference type="Pfam" id="PF19700">
    <property type="entry name" value="DUF6198"/>
    <property type="match status" value="1"/>
</dbReference>
<proteinExistence type="predicted"/>
<feature type="transmembrane region" description="Helical" evidence="1">
    <location>
        <begin position="156"/>
        <end position="174"/>
    </location>
</feature>
<keyword evidence="1" id="KW-0812">Transmembrane</keyword>
<dbReference type="InterPro" id="IPR038750">
    <property type="entry name" value="YczE/YyaS-like"/>
</dbReference>
<dbReference type="RefSeq" id="WP_055056565.1">
    <property type="nucleotide sequence ID" value="NZ_CZBA01000017.1"/>
</dbReference>
<dbReference type="AlphaFoldDB" id="A0A174RHT2"/>